<evidence type="ECO:0000256" key="1">
    <source>
        <dbReference type="ARBA" id="ARBA00022729"/>
    </source>
</evidence>
<proteinExistence type="predicted"/>
<dbReference type="InterPro" id="IPR002350">
    <property type="entry name" value="Kazal_dom"/>
</dbReference>
<dbReference type="KEGG" id="pmrn:116953550"/>
<dbReference type="GO" id="GO:0005518">
    <property type="term" value="F:collagen binding"/>
    <property type="evidence" value="ECO:0007669"/>
    <property type="project" value="TreeGrafter"/>
</dbReference>
<feature type="domain" description="Kazal-like" evidence="8">
    <location>
        <begin position="189"/>
        <end position="249"/>
    </location>
</feature>
<name>A0AAJ7U6V4_PETMA</name>
<dbReference type="Pfam" id="PF07648">
    <property type="entry name" value="Kazal_2"/>
    <property type="match status" value="3"/>
</dbReference>
<keyword evidence="3" id="KW-1015">Disulfide bond</keyword>
<dbReference type="PANTHER" id="PTHR13866">
    <property type="entry name" value="SPARC OSTEONECTIN"/>
    <property type="match status" value="1"/>
</dbReference>
<dbReference type="GO" id="GO:0005509">
    <property type="term" value="F:calcium ion binding"/>
    <property type="evidence" value="ECO:0007669"/>
    <property type="project" value="TreeGrafter"/>
</dbReference>
<dbReference type="PANTHER" id="PTHR13866:SF29">
    <property type="entry name" value="FOLLISTATIN"/>
    <property type="match status" value="1"/>
</dbReference>
<dbReference type="SUPFAM" id="SSF100895">
    <property type="entry name" value="Kazal-type serine protease inhibitors"/>
    <property type="match status" value="3"/>
</dbReference>
<dbReference type="Pfam" id="PF21333">
    <property type="entry name" value="FST_N"/>
    <property type="match status" value="1"/>
</dbReference>
<feature type="domain" description="TB" evidence="7">
    <location>
        <begin position="28"/>
        <end position="65"/>
    </location>
</feature>
<keyword evidence="4" id="KW-0325">Glycoprotein</keyword>
<dbReference type="InterPro" id="IPR017878">
    <property type="entry name" value="TB_dom"/>
</dbReference>
<dbReference type="GO" id="GO:0005615">
    <property type="term" value="C:extracellular space"/>
    <property type="evidence" value="ECO:0007669"/>
    <property type="project" value="TreeGrafter"/>
</dbReference>
<dbReference type="SMART" id="SM00280">
    <property type="entry name" value="KAZAL"/>
    <property type="match status" value="3"/>
</dbReference>
<evidence type="ECO:0000256" key="5">
    <source>
        <dbReference type="SAM" id="MobiDB-lite"/>
    </source>
</evidence>
<dbReference type="InterPro" id="IPR003645">
    <property type="entry name" value="Fol_N"/>
</dbReference>
<feature type="signal peptide" evidence="6">
    <location>
        <begin position="1"/>
        <end position="24"/>
    </location>
</feature>
<keyword evidence="1 6" id="KW-0732">Signal</keyword>
<feature type="compositionally biased region" description="Polar residues" evidence="5">
    <location>
        <begin position="373"/>
        <end position="387"/>
    </location>
</feature>
<dbReference type="SMART" id="SM00274">
    <property type="entry name" value="FOLN"/>
    <property type="match status" value="3"/>
</dbReference>
<feature type="compositionally biased region" description="Basic and acidic residues" evidence="5">
    <location>
        <begin position="388"/>
        <end position="399"/>
    </location>
</feature>
<dbReference type="Proteomes" id="UP001318040">
    <property type="component" value="Chromosome 52"/>
</dbReference>
<gene>
    <name evidence="10" type="primary">LOC116953550</name>
</gene>
<dbReference type="Gene3D" id="3.30.60.30">
    <property type="match status" value="3"/>
</dbReference>
<evidence type="ECO:0000256" key="2">
    <source>
        <dbReference type="ARBA" id="ARBA00022737"/>
    </source>
</evidence>
<dbReference type="CDD" id="cd00104">
    <property type="entry name" value="KAZAL_FS"/>
    <property type="match status" value="2"/>
</dbReference>
<dbReference type="InterPro" id="IPR036773">
    <property type="entry name" value="TB_dom_sf"/>
</dbReference>
<sequence>METRWHSPTVHVTLLLHLLHAATAVEGGICWLRRGEGGRCQGSLLQVGVSMAECCSAHGPGRAWSGLDASPESLFRWKLSGGATPCVPCSRGSCDRVECGPDQRCRVGRNGAPRCLCAPPCPPATRAGPVCASSGRTFRDECALLRARCRGQRGLSVQYPGPCMRSCAAVPCPGASVCLLDQSSTAHCVSCSLRPCAATTMTTTTTEVPPRSTLCGNDGVTYPGVCHLRRATCQRGRSIGVAHHGPCQDRPSCADTRCGPGRRCLWDSEARRPHCVLCPEAPCSTAATRHGPDERAAVCASDNVTYPSACAMREAACARGVYLEPRAPGFCGPTVEYDLEDLEDEVDDEDNGDGGGGDDYASEMGDDLIEAWESTQRLDPQITASERSNGRDSRQGRIR</sequence>
<evidence type="ECO:0000256" key="3">
    <source>
        <dbReference type="ARBA" id="ARBA00023157"/>
    </source>
</evidence>
<dbReference type="AlphaFoldDB" id="A0AAJ7U6V4"/>
<evidence type="ECO:0000259" key="7">
    <source>
        <dbReference type="PROSITE" id="PS51364"/>
    </source>
</evidence>
<dbReference type="InterPro" id="IPR036058">
    <property type="entry name" value="Kazal_dom_sf"/>
</dbReference>
<evidence type="ECO:0000313" key="10">
    <source>
        <dbReference type="RefSeq" id="XP_032829741.1"/>
    </source>
</evidence>
<feature type="compositionally biased region" description="Acidic residues" evidence="5">
    <location>
        <begin position="360"/>
        <end position="370"/>
    </location>
</feature>
<feature type="chain" id="PRO_5042469496" evidence="6">
    <location>
        <begin position="25"/>
        <end position="399"/>
    </location>
</feature>
<evidence type="ECO:0000256" key="6">
    <source>
        <dbReference type="SAM" id="SignalP"/>
    </source>
</evidence>
<dbReference type="PROSITE" id="PS51364">
    <property type="entry name" value="TB"/>
    <property type="match status" value="1"/>
</dbReference>
<dbReference type="GO" id="GO:0050840">
    <property type="term" value="F:extracellular matrix binding"/>
    <property type="evidence" value="ECO:0007669"/>
    <property type="project" value="TreeGrafter"/>
</dbReference>
<feature type="domain" description="Kazal-like" evidence="8">
    <location>
        <begin position="116"/>
        <end position="165"/>
    </location>
</feature>
<accession>A0AAJ7U6V4</accession>
<feature type="region of interest" description="Disordered" evidence="5">
    <location>
        <begin position="345"/>
        <end position="399"/>
    </location>
</feature>
<dbReference type="Gene3D" id="3.90.290.10">
    <property type="entry name" value="TGF-beta binding (TB) domain"/>
    <property type="match status" value="1"/>
</dbReference>
<evidence type="ECO:0000256" key="4">
    <source>
        <dbReference type="ARBA" id="ARBA00023180"/>
    </source>
</evidence>
<evidence type="ECO:0000259" key="8">
    <source>
        <dbReference type="PROSITE" id="PS51465"/>
    </source>
</evidence>
<organism evidence="9 10">
    <name type="scientific">Petromyzon marinus</name>
    <name type="common">Sea lamprey</name>
    <dbReference type="NCBI Taxonomy" id="7757"/>
    <lineage>
        <taxon>Eukaryota</taxon>
        <taxon>Metazoa</taxon>
        <taxon>Chordata</taxon>
        <taxon>Craniata</taxon>
        <taxon>Vertebrata</taxon>
        <taxon>Cyclostomata</taxon>
        <taxon>Hyperoartia</taxon>
        <taxon>Petromyzontiformes</taxon>
        <taxon>Petromyzontidae</taxon>
        <taxon>Petromyzon</taxon>
    </lineage>
</organism>
<keyword evidence="2" id="KW-0677">Repeat</keyword>
<dbReference type="PROSITE" id="PS51465">
    <property type="entry name" value="KAZAL_2"/>
    <property type="match status" value="3"/>
</dbReference>
<dbReference type="RefSeq" id="XP_032829741.1">
    <property type="nucleotide sequence ID" value="XM_032973850.1"/>
</dbReference>
<reference evidence="10" key="1">
    <citation type="submission" date="2025-08" db="UniProtKB">
        <authorList>
            <consortium name="RefSeq"/>
        </authorList>
    </citation>
    <scope>IDENTIFICATION</scope>
    <source>
        <tissue evidence="10">Sperm</tissue>
    </source>
</reference>
<keyword evidence="9" id="KW-1185">Reference proteome</keyword>
<feature type="domain" description="Kazal-like" evidence="8">
    <location>
        <begin position="279"/>
        <end position="333"/>
    </location>
</feature>
<dbReference type="GeneID" id="116953550"/>
<protein>
    <submittedName>
        <fullName evidence="10">Follistatin-A-like isoform X1</fullName>
    </submittedName>
</protein>
<evidence type="ECO:0000313" key="9">
    <source>
        <dbReference type="Proteomes" id="UP001318040"/>
    </source>
</evidence>